<sequence>MSSGRSQHGSYAAFAAERGFRMLSLRGSGGKGLSFPPNAPMQQSQRPNQRQQSRPYAFPPLYSKCPAPALTSHRNQILALSSERVPPGDSRGFVHRFDFNPDGTLQERPNASWMTKHYISTYNAGSAGRRWATKQGGGRVRTGVEIERRVEATRDAGEFE</sequence>
<accession>A0A9P6G5S4</accession>
<proteinExistence type="predicted"/>
<gene>
    <name evidence="2" type="ORF">PMIN01_12268</name>
</gene>
<feature type="region of interest" description="Disordered" evidence="1">
    <location>
        <begin position="25"/>
        <end position="62"/>
    </location>
</feature>
<dbReference type="EMBL" id="WJXW01000016">
    <property type="protein sequence ID" value="KAF9729404.1"/>
    <property type="molecule type" value="Genomic_DNA"/>
</dbReference>
<comment type="caution">
    <text evidence="2">The sequence shown here is derived from an EMBL/GenBank/DDBJ whole genome shotgun (WGS) entry which is preliminary data.</text>
</comment>
<protein>
    <submittedName>
        <fullName evidence="2">Uncharacterized protein</fullName>
    </submittedName>
</protein>
<reference evidence="2" key="1">
    <citation type="journal article" date="2020" name="Mol. Plant Microbe Interact.">
        <title>Genome Sequence of the Biocontrol Agent Coniothyrium minitans strain Conio (IMI 134523).</title>
        <authorList>
            <person name="Patel D."/>
            <person name="Shittu T.A."/>
            <person name="Baroncelli R."/>
            <person name="Muthumeenakshi S."/>
            <person name="Osborne T.H."/>
            <person name="Janganan T.K."/>
            <person name="Sreenivasaprasad S."/>
        </authorList>
    </citation>
    <scope>NUCLEOTIDE SEQUENCE</scope>
    <source>
        <strain evidence="2">Conio</strain>
    </source>
</reference>
<feature type="region of interest" description="Disordered" evidence="1">
    <location>
        <begin position="83"/>
        <end position="108"/>
    </location>
</feature>
<name>A0A9P6G5S4_9PLEO</name>
<keyword evidence="3" id="KW-1185">Reference proteome</keyword>
<organism evidence="2 3">
    <name type="scientific">Paraphaeosphaeria minitans</name>
    <dbReference type="NCBI Taxonomy" id="565426"/>
    <lineage>
        <taxon>Eukaryota</taxon>
        <taxon>Fungi</taxon>
        <taxon>Dikarya</taxon>
        <taxon>Ascomycota</taxon>
        <taxon>Pezizomycotina</taxon>
        <taxon>Dothideomycetes</taxon>
        <taxon>Pleosporomycetidae</taxon>
        <taxon>Pleosporales</taxon>
        <taxon>Massarineae</taxon>
        <taxon>Didymosphaeriaceae</taxon>
        <taxon>Paraphaeosphaeria</taxon>
    </lineage>
</organism>
<dbReference type="AlphaFoldDB" id="A0A9P6G5S4"/>
<evidence type="ECO:0000313" key="2">
    <source>
        <dbReference type="EMBL" id="KAF9729404.1"/>
    </source>
</evidence>
<evidence type="ECO:0000256" key="1">
    <source>
        <dbReference type="SAM" id="MobiDB-lite"/>
    </source>
</evidence>
<evidence type="ECO:0000313" key="3">
    <source>
        <dbReference type="Proteomes" id="UP000756921"/>
    </source>
</evidence>
<feature type="compositionally biased region" description="Low complexity" evidence="1">
    <location>
        <begin position="42"/>
        <end position="55"/>
    </location>
</feature>
<dbReference type="Proteomes" id="UP000756921">
    <property type="component" value="Unassembled WGS sequence"/>
</dbReference>